<evidence type="ECO:0000259" key="3">
    <source>
        <dbReference type="Pfam" id="PF20151"/>
    </source>
</evidence>
<protein>
    <recommendedName>
        <fullName evidence="3">DUF6533 domain-containing protein</fullName>
    </recommendedName>
</protein>
<dbReference type="OrthoDB" id="2803882at2759"/>
<keyword evidence="1" id="KW-1133">Transmembrane helix</keyword>
<sequence>MPYKSAREQRSHMFFCVMLTLTLLSDTHESSASFQFHDPLQNASQVSFFTEPLTAILVSRMLINLQSVNARATGADWTQQSGAHSVPLAFERVVGSLGASIPAAMEDEGVEGEGDEHDPIVSIIYFFRKPFQLHRRSRRMCPTHPFCAALWLPMTAYPLHELVCSHGPLYQPSCTASNSWYHPMSSGTDDTGAFVTAFSELLIGNYAALSTAGLFIYECVITFGDEVNLFWMRPFTGATALFTSNRLLVLVYHFYILITAFIPLSEQVRRLFHASHSERLTDYRLPQSCSDIAIASYILDVLQYFPWAAFSAMRTYALSRRWPLSVFVFLLAIAPVGINLANFDFHVGGVIIPGIGCSASDSSTVETARRYLYLESHHTVTIASRTCLMASDLILIWITWTKLSRNAIRNRDPGSFAYVLLRDGTAYFVASPYCSSDAYTQFEDPLANVSVVTFFTEPYVTLIIICSGRNSLTSASL</sequence>
<dbReference type="InterPro" id="IPR045340">
    <property type="entry name" value="DUF6533"/>
</dbReference>
<accession>A0A5C2S558</accession>
<dbReference type="EMBL" id="ML122273">
    <property type="protein sequence ID" value="RPD58801.1"/>
    <property type="molecule type" value="Genomic_DNA"/>
</dbReference>
<evidence type="ECO:0000256" key="2">
    <source>
        <dbReference type="SAM" id="SignalP"/>
    </source>
</evidence>
<proteinExistence type="predicted"/>
<keyword evidence="1" id="KW-0812">Transmembrane</keyword>
<evidence type="ECO:0000313" key="5">
    <source>
        <dbReference type="Proteomes" id="UP000313359"/>
    </source>
</evidence>
<feature type="transmembrane region" description="Helical" evidence="1">
    <location>
        <begin position="322"/>
        <end position="341"/>
    </location>
</feature>
<feature type="signal peptide" evidence="2">
    <location>
        <begin position="1"/>
        <end position="27"/>
    </location>
</feature>
<evidence type="ECO:0000313" key="4">
    <source>
        <dbReference type="EMBL" id="RPD58801.1"/>
    </source>
</evidence>
<feature type="domain" description="DUF6533" evidence="3">
    <location>
        <begin position="206"/>
        <end position="251"/>
    </location>
</feature>
<dbReference type="AlphaFoldDB" id="A0A5C2S558"/>
<name>A0A5C2S558_9APHY</name>
<feature type="chain" id="PRO_5023126793" description="DUF6533 domain-containing protein" evidence="2">
    <location>
        <begin position="28"/>
        <end position="477"/>
    </location>
</feature>
<evidence type="ECO:0000256" key="1">
    <source>
        <dbReference type="SAM" id="Phobius"/>
    </source>
</evidence>
<reference evidence="4" key="1">
    <citation type="journal article" date="2018" name="Genome Biol. Evol.">
        <title>Genomics and development of Lentinus tigrinus, a white-rot wood-decaying mushroom with dimorphic fruiting bodies.</title>
        <authorList>
            <person name="Wu B."/>
            <person name="Xu Z."/>
            <person name="Knudson A."/>
            <person name="Carlson A."/>
            <person name="Chen N."/>
            <person name="Kovaka S."/>
            <person name="LaButti K."/>
            <person name="Lipzen A."/>
            <person name="Pennachio C."/>
            <person name="Riley R."/>
            <person name="Schakwitz W."/>
            <person name="Umezawa K."/>
            <person name="Ohm R.A."/>
            <person name="Grigoriev I.V."/>
            <person name="Nagy L.G."/>
            <person name="Gibbons J."/>
            <person name="Hibbett D."/>
        </authorList>
    </citation>
    <scope>NUCLEOTIDE SEQUENCE [LARGE SCALE GENOMIC DNA]</scope>
    <source>
        <strain evidence="4">ALCF2SS1-6</strain>
    </source>
</reference>
<dbReference type="Pfam" id="PF20151">
    <property type="entry name" value="DUF6533"/>
    <property type="match status" value="1"/>
</dbReference>
<gene>
    <name evidence="4" type="ORF">L227DRAFT_564571</name>
</gene>
<keyword evidence="2" id="KW-0732">Signal</keyword>
<feature type="transmembrane region" description="Helical" evidence="1">
    <location>
        <begin position="382"/>
        <end position="400"/>
    </location>
</feature>
<keyword evidence="1" id="KW-0472">Membrane</keyword>
<feature type="transmembrane region" description="Helical" evidence="1">
    <location>
        <begin position="247"/>
        <end position="264"/>
    </location>
</feature>
<organism evidence="4 5">
    <name type="scientific">Lentinus tigrinus ALCF2SS1-6</name>
    <dbReference type="NCBI Taxonomy" id="1328759"/>
    <lineage>
        <taxon>Eukaryota</taxon>
        <taxon>Fungi</taxon>
        <taxon>Dikarya</taxon>
        <taxon>Basidiomycota</taxon>
        <taxon>Agaricomycotina</taxon>
        <taxon>Agaricomycetes</taxon>
        <taxon>Polyporales</taxon>
        <taxon>Polyporaceae</taxon>
        <taxon>Lentinus</taxon>
    </lineage>
</organism>
<keyword evidence="5" id="KW-1185">Reference proteome</keyword>
<dbReference type="Proteomes" id="UP000313359">
    <property type="component" value="Unassembled WGS sequence"/>
</dbReference>